<dbReference type="InterPro" id="IPR009057">
    <property type="entry name" value="Homeodomain-like_sf"/>
</dbReference>
<dbReference type="Gene3D" id="1.10.357.10">
    <property type="entry name" value="Tetracycline Repressor, domain 2"/>
    <property type="match status" value="1"/>
</dbReference>
<keyword evidence="7" id="KW-1185">Reference proteome</keyword>
<dbReference type="RefSeq" id="WP_253484123.1">
    <property type="nucleotide sequence ID" value="NZ_JALJXV010000011.1"/>
</dbReference>
<dbReference type="GO" id="GO:0003700">
    <property type="term" value="F:DNA-binding transcription factor activity"/>
    <property type="evidence" value="ECO:0007669"/>
    <property type="project" value="TreeGrafter"/>
</dbReference>
<dbReference type="InterPro" id="IPR050109">
    <property type="entry name" value="HTH-type_TetR-like_transc_reg"/>
</dbReference>
<dbReference type="AlphaFoldDB" id="A0AAE3G8B6"/>
<sequence>MPPVALSSESARPPSTQACQRILAAAKLLFGQRGYDGVSIRDVAQMAKASKANVFHHFGSKAGLYSAVLEDTSSAFQAILDSFDAAQQTPRQRISDFARRNLETMLADPASVHLFLRQMLNGRGNSQRQQAEELIARDLNQLLARIRDETSTGLPRSSHVDPLVLLLCILGANFMYFQLQDVLPQLRNAEQPLDQDRFIGALMQLLETSLDGR</sequence>
<name>A0AAE3G8B6_9GAMM</name>
<feature type="DNA-binding region" description="H-T-H motif" evidence="4">
    <location>
        <begin position="39"/>
        <end position="58"/>
    </location>
</feature>
<keyword evidence="2 4" id="KW-0238">DNA-binding</keyword>
<dbReference type="Proteomes" id="UP001205843">
    <property type="component" value="Unassembled WGS sequence"/>
</dbReference>
<dbReference type="InterPro" id="IPR036271">
    <property type="entry name" value="Tet_transcr_reg_TetR-rel_C_sf"/>
</dbReference>
<reference evidence="6" key="1">
    <citation type="submission" date="2022-03" db="EMBL/GenBank/DDBJ databases">
        <title>Genomic Encyclopedia of Type Strains, Phase III (KMG-III): the genomes of soil and plant-associated and newly described type strains.</title>
        <authorList>
            <person name="Whitman W."/>
        </authorList>
    </citation>
    <scope>NUCLEOTIDE SEQUENCE</scope>
    <source>
        <strain evidence="6">ANL 6-2</strain>
    </source>
</reference>
<evidence type="ECO:0000313" key="7">
    <source>
        <dbReference type="Proteomes" id="UP001205843"/>
    </source>
</evidence>
<evidence type="ECO:0000259" key="5">
    <source>
        <dbReference type="PROSITE" id="PS50977"/>
    </source>
</evidence>
<dbReference type="PROSITE" id="PS01081">
    <property type="entry name" value="HTH_TETR_1"/>
    <property type="match status" value="1"/>
</dbReference>
<dbReference type="EMBL" id="JALJXV010000011">
    <property type="protein sequence ID" value="MCP1676859.1"/>
    <property type="molecule type" value="Genomic_DNA"/>
</dbReference>
<dbReference type="Pfam" id="PF00440">
    <property type="entry name" value="TetR_N"/>
    <property type="match status" value="1"/>
</dbReference>
<dbReference type="InterPro" id="IPR023772">
    <property type="entry name" value="DNA-bd_HTH_TetR-type_CS"/>
</dbReference>
<dbReference type="PROSITE" id="PS50977">
    <property type="entry name" value="HTH_TETR_2"/>
    <property type="match status" value="1"/>
</dbReference>
<proteinExistence type="predicted"/>
<dbReference type="SUPFAM" id="SSF48498">
    <property type="entry name" value="Tetracyclin repressor-like, C-terminal domain"/>
    <property type="match status" value="1"/>
</dbReference>
<keyword evidence="1" id="KW-0805">Transcription regulation</keyword>
<evidence type="ECO:0000256" key="1">
    <source>
        <dbReference type="ARBA" id="ARBA00023015"/>
    </source>
</evidence>
<protein>
    <submittedName>
        <fullName evidence="6">TetR/AcrR family transcriptional regulator</fullName>
    </submittedName>
</protein>
<dbReference type="GO" id="GO:0000976">
    <property type="term" value="F:transcription cis-regulatory region binding"/>
    <property type="evidence" value="ECO:0007669"/>
    <property type="project" value="TreeGrafter"/>
</dbReference>
<dbReference type="InterPro" id="IPR001647">
    <property type="entry name" value="HTH_TetR"/>
</dbReference>
<organism evidence="6 7">
    <name type="scientific">Natronocella acetinitrilica</name>
    <dbReference type="NCBI Taxonomy" id="414046"/>
    <lineage>
        <taxon>Bacteria</taxon>
        <taxon>Pseudomonadati</taxon>
        <taxon>Pseudomonadota</taxon>
        <taxon>Gammaproteobacteria</taxon>
        <taxon>Chromatiales</taxon>
        <taxon>Ectothiorhodospiraceae</taxon>
        <taxon>Natronocella</taxon>
    </lineage>
</organism>
<gene>
    <name evidence="6" type="ORF">J2T57_004032</name>
</gene>
<keyword evidence="3" id="KW-0804">Transcription</keyword>
<evidence type="ECO:0000256" key="2">
    <source>
        <dbReference type="ARBA" id="ARBA00023125"/>
    </source>
</evidence>
<feature type="domain" description="HTH tetR-type" evidence="5">
    <location>
        <begin position="16"/>
        <end position="76"/>
    </location>
</feature>
<dbReference type="PANTHER" id="PTHR30055:SF234">
    <property type="entry name" value="HTH-TYPE TRANSCRIPTIONAL REGULATOR BETI"/>
    <property type="match status" value="1"/>
</dbReference>
<comment type="caution">
    <text evidence="6">The sequence shown here is derived from an EMBL/GenBank/DDBJ whole genome shotgun (WGS) entry which is preliminary data.</text>
</comment>
<accession>A0AAE3G8B6</accession>
<dbReference type="PRINTS" id="PR00455">
    <property type="entry name" value="HTHTETR"/>
</dbReference>
<dbReference type="SUPFAM" id="SSF46689">
    <property type="entry name" value="Homeodomain-like"/>
    <property type="match status" value="1"/>
</dbReference>
<dbReference type="PANTHER" id="PTHR30055">
    <property type="entry name" value="HTH-TYPE TRANSCRIPTIONAL REGULATOR RUTR"/>
    <property type="match status" value="1"/>
</dbReference>
<evidence type="ECO:0000313" key="6">
    <source>
        <dbReference type="EMBL" id="MCP1676859.1"/>
    </source>
</evidence>
<evidence type="ECO:0000256" key="4">
    <source>
        <dbReference type="PROSITE-ProRule" id="PRU00335"/>
    </source>
</evidence>
<evidence type="ECO:0000256" key="3">
    <source>
        <dbReference type="ARBA" id="ARBA00023163"/>
    </source>
</evidence>